<dbReference type="GO" id="GO:0003676">
    <property type="term" value="F:nucleic acid binding"/>
    <property type="evidence" value="ECO:0007669"/>
    <property type="project" value="InterPro"/>
</dbReference>
<accession>A0AAQ3T565</accession>
<sequence length="265" mass="29330">MSGPLRFRAYNGTEFLNTATASFLASRGTLLRTSCPYTSAQNGKAERMLRTPNNAVRTLRSMPPCLHPIGWKPFLPPCFLLTGGLHHADYSLLRVFGCPCYPNIGATTPHKLSPRSAACVFLGYPPSRKGYRCLDLSTRKIIISRHVVFDETHFPFAASKPRPTLLISSCGHTSRARPVYIDARHARAPALVDNGTRRLVPRPPRANVITGKWVFKHKYHADGSPARHKANGIDYDETFSPVVKPATIRAVLGIAASRSRPIHRL</sequence>
<dbReference type="InterPro" id="IPR001584">
    <property type="entry name" value="Integrase_cat-core"/>
</dbReference>
<feature type="domain" description="Integrase catalytic" evidence="1">
    <location>
        <begin position="1"/>
        <end position="117"/>
    </location>
</feature>
<evidence type="ECO:0000313" key="3">
    <source>
        <dbReference type="Proteomes" id="UP001341281"/>
    </source>
</evidence>
<organism evidence="2 3">
    <name type="scientific">Paspalum notatum var. saurae</name>
    <dbReference type="NCBI Taxonomy" id="547442"/>
    <lineage>
        <taxon>Eukaryota</taxon>
        <taxon>Viridiplantae</taxon>
        <taxon>Streptophyta</taxon>
        <taxon>Embryophyta</taxon>
        <taxon>Tracheophyta</taxon>
        <taxon>Spermatophyta</taxon>
        <taxon>Magnoliopsida</taxon>
        <taxon>Liliopsida</taxon>
        <taxon>Poales</taxon>
        <taxon>Poaceae</taxon>
        <taxon>PACMAD clade</taxon>
        <taxon>Panicoideae</taxon>
        <taxon>Andropogonodae</taxon>
        <taxon>Paspaleae</taxon>
        <taxon>Paspalinae</taxon>
        <taxon>Paspalum</taxon>
    </lineage>
</organism>
<proteinExistence type="predicted"/>
<dbReference type="SUPFAM" id="SSF53098">
    <property type="entry name" value="Ribonuclease H-like"/>
    <property type="match status" value="1"/>
</dbReference>
<evidence type="ECO:0000259" key="1">
    <source>
        <dbReference type="PROSITE" id="PS50994"/>
    </source>
</evidence>
<protein>
    <recommendedName>
        <fullName evidence="1">Integrase catalytic domain-containing protein</fullName>
    </recommendedName>
</protein>
<evidence type="ECO:0000313" key="2">
    <source>
        <dbReference type="EMBL" id="WVZ66382.1"/>
    </source>
</evidence>
<reference evidence="2 3" key="1">
    <citation type="submission" date="2024-02" db="EMBL/GenBank/DDBJ databases">
        <title>High-quality chromosome-scale genome assembly of Pensacola bahiagrass (Paspalum notatum Flugge var. saurae).</title>
        <authorList>
            <person name="Vega J.M."/>
            <person name="Podio M."/>
            <person name="Orjuela J."/>
            <person name="Siena L.A."/>
            <person name="Pessino S.C."/>
            <person name="Combes M.C."/>
            <person name="Mariac C."/>
            <person name="Albertini E."/>
            <person name="Pupilli F."/>
            <person name="Ortiz J.P.A."/>
            <person name="Leblanc O."/>
        </authorList>
    </citation>
    <scope>NUCLEOTIDE SEQUENCE [LARGE SCALE GENOMIC DNA]</scope>
    <source>
        <strain evidence="2">R1</strain>
        <tissue evidence="2">Leaf</tissue>
    </source>
</reference>
<dbReference type="InterPro" id="IPR012337">
    <property type="entry name" value="RNaseH-like_sf"/>
</dbReference>
<dbReference type="PROSITE" id="PS50994">
    <property type="entry name" value="INTEGRASE"/>
    <property type="match status" value="1"/>
</dbReference>
<gene>
    <name evidence="2" type="ORF">U9M48_015612</name>
</gene>
<dbReference type="InterPro" id="IPR036397">
    <property type="entry name" value="RNaseH_sf"/>
</dbReference>
<name>A0AAQ3T565_PASNO</name>
<dbReference type="EMBL" id="CP144747">
    <property type="protein sequence ID" value="WVZ66382.1"/>
    <property type="molecule type" value="Genomic_DNA"/>
</dbReference>
<keyword evidence="3" id="KW-1185">Reference proteome</keyword>
<dbReference type="Pfam" id="PF25597">
    <property type="entry name" value="SH3_retrovirus"/>
    <property type="match status" value="1"/>
</dbReference>
<dbReference type="GO" id="GO:0015074">
    <property type="term" value="P:DNA integration"/>
    <property type="evidence" value="ECO:0007669"/>
    <property type="project" value="InterPro"/>
</dbReference>
<dbReference type="InterPro" id="IPR057670">
    <property type="entry name" value="SH3_retrovirus"/>
</dbReference>
<dbReference type="Proteomes" id="UP001341281">
    <property type="component" value="Chromosome 03"/>
</dbReference>
<dbReference type="PANTHER" id="PTHR42648">
    <property type="entry name" value="TRANSPOSASE, PUTATIVE-RELATED"/>
    <property type="match status" value="1"/>
</dbReference>
<dbReference type="Gene3D" id="3.30.420.10">
    <property type="entry name" value="Ribonuclease H-like superfamily/Ribonuclease H"/>
    <property type="match status" value="1"/>
</dbReference>
<dbReference type="PANTHER" id="PTHR42648:SF24">
    <property type="entry name" value="INTEGRASE CATALYTIC DOMAIN-CONTAINING PROTEIN"/>
    <property type="match status" value="1"/>
</dbReference>
<dbReference type="AlphaFoldDB" id="A0AAQ3T565"/>
<dbReference type="InterPro" id="IPR039537">
    <property type="entry name" value="Retrotran_Ty1/copia-like"/>
</dbReference>